<organism evidence="2 3">
    <name type="scientific">Alteripontixanthobacter maritimus</name>
    <dbReference type="NCBI Taxonomy" id="2161824"/>
    <lineage>
        <taxon>Bacteria</taxon>
        <taxon>Pseudomonadati</taxon>
        <taxon>Pseudomonadota</taxon>
        <taxon>Alphaproteobacteria</taxon>
        <taxon>Sphingomonadales</taxon>
        <taxon>Erythrobacteraceae</taxon>
        <taxon>Alteripontixanthobacter</taxon>
    </lineage>
</organism>
<comment type="caution">
    <text evidence="2">The sequence shown here is derived from an EMBL/GenBank/DDBJ whole genome shotgun (WGS) entry which is preliminary data.</text>
</comment>
<evidence type="ECO:0000256" key="1">
    <source>
        <dbReference type="SAM" id="SignalP"/>
    </source>
</evidence>
<proteinExistence type="predicted"/>
<accession>A0A369QAD0</accession>
<evidence type="ECO:0008006" key="4">
    <source>
        <dbReference type="Google" id="ProtNLM"/>
    </source>
</evidence>
<reference evidence="2 3" key="1">
    <citation type="submission" date="2018-04" db="EMBL/GenBank/DDBJ databases">
        <title>Altererythrobacter sp. HME9302 genome sequencing and assembly.</title>
        <authorList>
            <person name="Kang H."/>
            <person name="Kim H."/>
            <person name="Joh K."/>
        </authorList>
    </citation>
    <scope>NUCLEOTIDE SEQUENCE [LARGE SCALE GENOMIC DNA]</scope>
    <source>
        <strain evidence="2 3">HME9302</strain>
    </source>
</reference>
<dbReference type="EMBL" id="QBKA01000002">
    <property type="protein sequence ID" value="RDC60166.1"/>
    <property type="molecule type" value="Genomic_DNA"/>
</dbReference>
<keyword evidence="3" id="KW-1185">Reference proteome</keyword>
<evidence type="ECO:0000313" key="2">
    <source>
        <dbReference type="EMBL" id="RDC60166.1"/>
    </source>
</evidence>
<evidence type="ECO:0000313" key="3">
    <source>
        <dbReference type="Proteomes" id="UP000253727"/>
    </source>
</evidence>
<protein>
    <recommendedName>
        <fullName evidence="4">Aspartate-semialdehyde dehydrogenase</fullName>
    </recommendedName>
</protein>
<dbReference type="PROSITE" id="PS51257">
    <property type="entry name" value="PROKAR_LIPOPROTEIN"/>
    <property type="match status" value="1"/>
</dbReference>
<sequence length="182" mass="18827">MSLCRIALAASALALASACGSDAPSPLERQQRAAQPAPVAQNEVRLSGTGITAGRIGISFSSEREPAQRALTAALGEAQDYDEMPECGSGPMESARYGSGLTVNYQDGKLVGWYLRGPATGITLEGGVALGMTRTSLEQQAGYFPIEGSSLGEEFTVGDAYGGFTDGGAVTALYAGQQCFFR</sequence>
<feature type="chain" id="PRO_5016934863" description="Aspartate-semialdehyde dehydrogenase" evidence="1">
    <location>
        <begin position="17"/>
        <end position="182"/>
    </location>
</feature>
<feature type="signal peptide" evidence="1">
    <location>
        <begin position="1"/>
        <end position="16"/>
    </location>
</feature>
<dbReference type="Proteomes" id="UP000253727">
    <property type="component" value="Unassembled WGS sequence"/>
</dbReference>
<name>A0A369QAD0_9SPHN</name>
<keyword evidence="1" id="KW-0732">Signal</keyword>
<dbReference type="AlphaFoldDB" id="A0A369QAD0"/>
<gene>
    <name evidence="2" type="ORF">HME9302_01365</name>
</gene>